<keyword evidence="5 10" id="KW-0812">Transmembrane</keyword>
<feature type="transmembrane region" description="Helical" evidence="10">
    <location>
        <begin position="352"/>
        <end position="380"/>
    </location>
</feature>
<dbReference type="InterPro" id="IPR051084">
    <property type="entry name" value="H+-coupled_symporters"/>
</dbReference>
<feature type="transmembrane region" description="Helical" evidence="10">
    <location>
        <begin position="108"/>
        <end position="126"/>
    </location>
</feature>
<feature type="transmembrane region" description="Helical" evidence="10">
    <location>
        <begin position="392"/>
        <end position="413"/>
    </location>
</feature>
<keyword evidence="13" id="KW-1185">Reference proteome</keyword>
<dbReference type="PANTHER" id="PTHR43528:SF1">
    <property type="entry name" value="ALPHA-KETOGLUTARATE PERMEASE"/>
    <property type="match status" value="1"/>
</dbReference>
<comment type="subcellular location">
    <subcellularLocation>
        <location evidence="1">Cell membrane</location>
        <topology evidence="1">Multi-pass membrane protein</topology>
    </subcellularLocation>
</comment>
<evidence type="ECO:0000256" key="8">
    <source>
        <dbReference type="ARBA" id="ARBA00023136"/>
    </source>
</evidence>
<feature type="transmembrane region" description="Helical" evidence="10">
    <location>
        <begin position="328"/>
        <end position="346"/>
    </location>
</feature>
<comment type="caution">
    <text evidence="12">The sequence shown here is derived from an EMBL/GenBank/DDBJ whole genome shotgun (WGS) entry which is preliminary data.</text>
</comment>
<evidence type="ECO:0000256" key="7">
    <source>
        <dbReference type="ARBA" id="ARBA00022989"/>
    </source>
</evidence>
<feature type="region of interest" description="Disordered" evidence="9">
    <location>
        <begin position="1"/>
        <end position="26"/>
    </location>
</feature>
<feature type="transmembrane region" description="Helical" evidence="10">
    <location>
        <begin position="173"/>
        <end position="196"/>
    </location>
</feature>
<reference evidence="12 13" key="1">
    <citation type="submission" date="2024-09" db="EMBL/GenBank/DDBJ databases">
        <authorList>
            <person name="Sun Q."/>
            <person name="Mori K."/>
        </authorList>
    </citation>
    <scope>NUCLEOTIDE SEQUENCE [LARGE SCALE GENOMIC DNA]</scope>
    <source>
        <strain evidence="12 13">CCM 7609</strain>
    </source>
</reference>
<keyword evidence="4" id="KW-1003">Cell membrane</keyword>
<dbReference type="PANTHER" id="PTHR43528">
    <property type="entry name" value="ALPHA-KETOGLUTARATE PERMEASE"/>
    <property type="match status" value="1"/>
</dbReference>
<evidence type="ECO:0000256" key="10">
    <source>
        <dbReference type="SAM" id="Phobius"/>
    </source>
</evidence>
<dbReference type="InterPro" id="IPR036259">
    <property type="entry name" value="MFS_trans_sf"/>
</dbReference>
<feature type="domain" description="Major facilitator superfamily (MFS) profile" evidence="11">
    <location>
        <begin position="36"/>
        <end position="444"/>
    </location>
</feature>
<proteinExistence type="inferred from homology"/>
<evidence type="ECO:0000256" key="3">
    <source>
        <dbReference type="ARBA" id="ARBA00022448"/>
    </source>
</evidence>
<evidence type="ECO:0000256" key="9">
    <source>
        <dbReference type="SAM" id="MobiDB-lite"/>
    </source>
</evidence>
<dbReference type="SUPFAM" id="SSF103473">
    <property type="entry name" value="MFS general substrate transporter"/>
    <property type="match status" value="1"/>
</dbReference>
<evidence type="ECO:0000256" key="2">
    <source>
        <dbReference type="ARBA" id="ARBA00008240"/>
    </source>
</evidence>
<dbReference type="InterPro" id="IPR005829">
    <property type="entry name" value="Sugar_transporter_CS"/>
</dbReference>
<gene>
    <name evidence="12" type="ORF">ACFFX0_28595</name>
</gene>
<dbReference type="EMBL" id="JBHMFI010000004">
    <property type="protein sequence ID" value="MFB9074931.1"/>
    <property type="molecule type" value="Genomic_DNA"/>
</dbReference>
<keyword evidence="3" id="KW-0813">Transport</keyword>
<keyword evidence="7 10" id="KW-1133">Transmembrane helix</keyword>
<organism evidence="12 13">
    <name type="scientific">Citricoccus parietis</name>
    <dbReference type="NCBI Taxonomy" id="592307"/>
    <lineage>
        <taxon>Bacteria</taxon>
        <taxon>Bacillati</taxon>
        <taxon>Actinomycetota</taxon>
        <taxon>Actinomycetes</taxon>
        <taxon>Micrococcales</taxon>
        <taxon>Micrococcaceae</taxon>
        <taxon>Citricoccus</taxon>
    </lineage>
</organism>
<evidence type="ECO:0000256" key="5">
    <source>
        <dbReference type="ARBA" id="ARBA00022692"/>
    </source>
</evidence>
<evidence type="ECO:0000256" key="4">
    <source>
        <dbReference type="ARBA" id="ARBA00022475"/>
    </source>
</evidence>
<dbReference type="InterPro" id="IPR011701">
    <property type="entry name" value="MFS"/>
</dbReference>
<dbReference type="PROSITE" id="PS00217">
    <property type="entry name" value="SUGAR_TRANSPORT_2"/>
    <property type="match status" value="1"/>
</dbReference>
<evidence type="ECO:0000313" key="13">
    <source>
        <dbReference type="Proteomes" id="UP001589575"/>
    </source>
</evidence>
<dbReference type="Pfam" id="PF07690">
    <property type="entry name" value="MFS_1"/>
    <property type="match status" value="1"/>
</dbReference>
<feature type="transmembrane region" description="Helical" evidence="10">
    <location>
        <begin position="261"/>
        <end position="284"/>
    </location>
</feature>
<keyword evidence="8 10" id="KW-0472">Membrane</keyword>
<feature type="compositionally biased region" description="Low complexity" evidence="9">
    <location>
        <begin position="12"/>
        <end position="24"/>
    </location>
</feature>
<protein>
    <submittedName>
        <fullName evidence="12">MFS transporter</fullName>
    </submittedName>
</protein>
<comment type="similarity">
    <text evidence="2">Belongs to the major facilitator superfamily. Metabolite:H+ Symporter (MHS) family (TC 2.A.1.6) family.</text>
</comment>
<evidence type="ECO:0000256" key="1">
    <source>
        <dbReference type="ARBA" id="ARBA00004651"/>
    </source>
</evidence>
<sequence length="458" mass="48461">MHRSPGGPPVSHPVAPVAPVTPNPSEADVRASRRRLLVGSSVGQFVEWYDFLVFATLATLLASKFFPSENPAAALLGVFAVYGAGFLARPLGGIFFGRYGDRIGRRNVMAATILLMGASTFLIGLLPTYEDVGILAPVLLMTLRLVQGFSAGGEASSMGPLVIESSPVNTRGFWIAIVFAASFLPSAVSGFFVLGLTEAFGAEAFNAGIWRVPFFVGGVLALVGLFIRLRLEESEDFQEVSAAGGMSKTPLKDTTTGHGRAVVFVCLIISVLAVSAYTVHSYMFSFLASTVGMEQVPAMLSTSFSVLAVVVGLPLCGKLADRWGRRPMMYTGAVFLAVTALPAYLLCTTGTFWGAFAGQLLVSVGISIFGGGGYVTLYELFPTSVRSTGIGLSYNVGYAIFGGTMPFISQLLVNSTESALSPAFYLILVCVVSLFVIKALPETKGQTLNRSAFDHVQV</sequence>
<evidence type="ECO:0000313" key="12">
    <source>
        <dbReference type="EMBL" id="MFB9074931.1"/>
    </source>
</evidence>
<keyword evidence="6" id="KW-0769">Symport</keyword>
<accession>A0ABV5G7S0</accession>
<feature type="compositionally biased region" description="Pro residues" evidence="9">
    <location>
        <begin position="1"/>
        <end position="11"/>
    </location>
</feature>
<name>A0ABV5G7S0_9MICC</name>
<feature type="transmembrane region" description="Helical" evidence="10">
    <location>
        <begin position="132"/>
        <end position="152"/>
    </location>
</feature>
<evidence type="ECO:0000256" key="6">
    <source>
        <dbReference type="ARBA" id="ARBA00022847"/>
    </source>
</evidence>
<evidence type="ECO:0000259" key="11">
    <source>
        <dbReference type="PROSITE" id="PS50850"/>
    </source>
</evidence>
<dbReference type="Proteomes" id="UP001589575">
    <property type="component" value="Unassembled WGS sequence"/>
</dbReference>
<feature type="transmembrane region" description="Helical" evidence="10">
    <location>
        <begin position="208"/>
        <end position="227"/>
    </location>
</feature>
<dbReference type="InterPro" id="IPR020846">
    <property type="entry name" value="MFS_dom"/>
</dbReference>
<dbReference type="PROSITE" id="PS50850">
    <property type="entry name" value="MFS"/>
    <property type="match status" value="1"/>
</dbReference>
<feature type="transmembrane region" description="Helical" evidence="10">
    <location>
        <begin position="72"/>
        <end position="96"/>
    </location>
</feature>
<dbReference type="Gene3D" id="1.20.1250.20">
    <property type="entry name" value="MFS general substrate transporter like domains"/>
    <property type="match status" value="1"/>
</dbReference>
<feature type="transmembrane region" description="Helical" evidence="10">
    <location>
        <begin position="296"/>
        <end position="316"/>
    </location>
</feature>
<feature type="transmembrane region" description="Helical" evidence="10">
    <location>
        <begin position="419"/>
        <end position="440"/>
    </location>
</feature>